<accession>A0ABT5C383</accession>
<evidence type="ECO:0000256" key="6">
    <source>
        <dbReference type="ARBA" id="ARBA00023136"/>
    </source>
</evidence>
<dbReference type="EMBL" id="JAQNDK010000002">
    <property type="protein sequence ID" value="MDC0680861.1"/>
    <property type="molecule type" value="Genomic_DNA"/>
</dbReference>
<feature type="transmembrane region" description="Helical" evidence="7">
    <location>
        <begin position="111"/>
        <end position="134"/>
    </location>
</feature>
<name>A0ABT5C383_9BACT</name>
<keyword evidence="3" id="KW-1003">Cell membrane</keyword>
<dbReference type="InterPro" id="IPR032808">
    <property type="entry name" value="DoxX"/>
</dbReference>
<keyword evidence="9" id="KW-1185">Reference proteome</keyword>
<dbReference type="PANTHER" id="PTHR33452:SF1">
    <property type="entry name" value="INNER MEMBRANE PROTEIN YPHA-RELATED"/>
    <property type="match status" value="1"/>
</dbReference>
<evidence type="ECO:0000256" key="4">
    <source>
        <dbReference type="ARBA" id="ARBA00022692"/>
    </source>
</evidence>
<keyword evidence="5 7" id="KW-1133">Transmembrane helix</keyword>
<dbReference type="Proteomes" id="UP001217485">
    <property type="component" value="Unassembled WGS sequence"/>
</dbReference>
<evidence type="ECO:0000256" key="3">
    <source>
        <dbReference type="ARBA" id="ARBA00022475"/>
    </source>
</evidence>
<comment type="similarity">
    <text evidence="2">Belongs to the DoxX family.</text>
</comment>
<evidence type="ECO:0000256" key="1">
    <source>
        <dbReference type="ARBA" id="ARBA00004651"/>
    </source>
</evidence>
<gene>
    <name evidence="8" type="ORF">POL72_24185</name>
</gene>
<dbReference type="PANTHER" id="PTHR33452">
    <property type="entry name" value="OXIDOREDUCTASE CATD-RELATED"/>
    <property type="match status" value="1"/>
</dbReference>
<dbReference type="RefSeq" id="WP_272097884.1">
    <property type="nucleotide sequence ID" value="NZ_JAQNDK010000002.1"/>
</dbReference>
<comment type="caution">
    <text evidence="8">The sequence shown here is derived from an EMBL/GenBank/DDBJ whole genome shotgun (WGS) entry which is preliminary data.</text>
</comment>
<evidence type="ECO:0000256" key="5">
    <source>
        <dbReference type="ARBA" id="ARBA00022989"/>
    </source>
</evidence>
<feature type="transmembrane region" description="Helical" evidence="7">
    <location>
        <begin position="84"/>
        <end position="105"/>
    </location>
</feature>
<proteinExistence type="inferred from homology"/>
<feature type="transmembrane region" description="Helical" evidence="7">
    <location>
        <begin position="59"/>
        <end position="77"/>
    </location>
</feature>
<dbReference type="InterPro" id="IPR051907">
    <property type="entry name" value="DoxX-like_oxidoreductase"/>
</dbReference>
<reference evidence="8 9" key="1">
    <citation type="submission" date="2023-01" db="EMBL/GenBank/DDBJ databases">
        <title>Minimal conservation of predation-associated metabolite biosynthetic gene clusters underscores biosynthetic potential of Myxococcota including descriptions for ten novel species: Archangium lansinium sp. nov., Myxococcus landrumus sp. nov., Nannocystis bai.</title>
        <authorList>
            <person name="Ahearne A."/>
            <person name="Stevens C."/>
            <person name="Dowd S."/>
        </authorList>
    </citation>
    <scope>NUCLEOTIDE SEQUENCE [LARGE SCALE GENOMIC DNA]</scope>
    <source>
        <strain evidence="8 9">WIWO2</strain>
    </source>
</reference>
<keyword evidence="6 7" id="KW-0472">Membrane</keyword>
<protein>
    <submittedName>
        <fullName evidence="8">DoxX family membrane protein</fullName>
    </submittedName>
</protein>
<evidence type="ECO:0000256" key="7">
    <source>
        <dbReference type="SAM" id="Phobius"/>
    </source>
</evidence>
<evidence type="ECO:0000313" key="9">
    <source>
        <dbReference type="Proteomes" id="UP001217485"/>
    </source>
</evidence>
<organism evidence="8 9">
    <name type="scientific">Sorangium atrum</name>
    <dbReference type="NCBI Taxonomy" id="2995308"/>
    <lineage>
        <taxon>Bacteria</taxon>
        <taxon>Pseudomonadati</taxon>
        <taxon>Myxococcota</taxon>
        <taxon>Polyangia</taxon>
        <taxon>Polyangiales</taxon>
        <taxon>Polyangiaceae</taxon>
        <taxon>Sorangium</taxon>
    </lineage>
</organism>
<comment type="subcellular location">
    <subcellularLocation>
        <location evidence="1">Cell membrane</location>
        <topology evidence="1">Multi-pass membrane protein</topology>
    </subcellularLocation>
</comment>
<keyword evidence="4 7" id="KW-0812">Transmembrane</keyword>
<sequence>MNRVDTILSVPRSAELAALTLRLGLGAVFLAHALAKPLVYTLPGTVAFFAASGFPGWTAYPVFLAELLGGAALLAGLRTRLVSLLLLPVMIGALLVHLPNGWMFAGQGGGWEYVAFLMIALGAQAFLGDGAFAVSRLQRS</sequence>
<evidence type="ECO:0000256" key="2">
    <source>
        <dbReference type="ARBA" id="ARBA00006679"/>
    </source>
</evidence>
<evidence type="ECO:0000313" key="8">
    <source>
        <dbReference type="EMBL" id="MDC0680861.1"/>
    </source>
</evidence>
<dbReference type="Pfam" id="PF07681">
    <property type="entry name" value="DoxX"/>
    <property type="match status" value="1"/>
</dbReference>